<organism evidence="2 3">
    <name type="scientific">Roseofilum reptotaenium AO1-A</name>
    <dbReference type="NCBI Taxonomy" id="1925591"/>
    <lineage>
        <taxon>Bacteria</taxon>
        <taxon>Bacillati</taxon>
        <taxon>Cyanobacteriota</taxon>
        <taxon>Cyanophyceae</taxon>
        <taxon>Desertifilales</taxon>
        <taxon>Desertifilaceae</taxon>
        <taxon>Roseofilum</taxon>
    </lineage>
</organism>
<evidence type="ECO:0000313" key="2">
    <source>
        <dbReference type="EMBL" id="OJJ24876.1"/>
    </source>
</evidence>
<feature type="signal peptide" evidence="1">
    <location>
        <begin position="1"/>
        <end position="33"/>
    </location>
</feature>
<dbReference type="NCBIfam" id="TIGR02595">
    <property type="entry name" value="PEP_CTERM"/>
    <property type="match status" value="1"/>
</dbReference>
<name>A0A1L9QQH9_9CYAN</name>
<evidence type="ECO:0000256" key="1">
    <source>
        <dbReference type="SAM" id="SignalP"/>
    </source>
</evidence>
<dbReference type="PROSITE" id="PS51257">
    <property type="entry name" value="PROKAR_LIPOPROTEIN"/>
    <property type="match status" value="1"/>
</dbReference>
<gene>
    <name evidence="2" type="ORF">BI308_14255</name>
</gene>
<accession>A0A1L9QQH9</accession>
<dbReference type="InterPro" id="IPR013424">
    <property type="entry name" value="Ice-binding_C"/>
</dbReference>
<sequence length="246" mass="26021">MTLKPQNPLPLLLHTVATMAGVACYLTIPSASAATLIDLDFNSGVDSFGNAQGDLVFKGLQGFEVTFTDDNSFGSVGGDANGVHITNLNYGNRKVGSSDLVLGAFNSFVWNHNYHSSGIVAQFNQGVTSVQLDDTDDDRTVKALFAFNQAGDLIGQTPFRSGFTNPTPFFIDTSMTGGELIHSIEFDTQPGTAGGSFDGTVFTIDNFSVTGTPITSQSVPEPFSILGTSLAFGFGLLLRRKALKAN</sequence>
<dbReference type="InterPro" id="IPR026374">
    <property type="entry name" value="Cyano_PEP"/>
</dbReference>
<dbReference type="STRING" id="1925591.BI308_14255"/>
<protein>
    <recommendedName>
        <fullName evidence="4">PEP-CTERM protein-sorting domain-containing protein</fullName>
    </recommendedName>
</protein>
<dbReference type="EMBL" id="MLAW01000024">
    <property type="protein sequence ID" value="OJJ24876.1"/>
    <property type="molecule type" value="Genomic_DNA"/>
</dbReference>
<keyword evidence="3" id="KW-1185">Reference proteome</keyword>
<comment type="caution">
    <text evidence="2">The sequence shown here is derived from an EMBL/GenBank/DDBJ whole genome shotgun (WGS) entry which is preliminary data.</text>
</comment>
<dbReference type="NCBIfam" id="TIGR04155">
    <property type="entry name" value="cyano_PEP"/>
    <property type="match status" value="1"/>
</dbReference>
<feature type="chain" id="PRO_5012611928" description="PEP-CTERM protein-sorting domain-containing protein" evidence="1">
    <location>
        <begin position="34"/>
        <end position="246"/>
    </location>
</feature>
<proteinExistence type="predicted"/>
<keyword evidence="1" id="KW-0732">Signal</keyword>
<evidence type="ECO:0008006" key="4">
    <source>
        <dbReference type="Google" id="ProtNLM"/>
    </source>
</evidence>
<dbReference type="Proteomes" id="UP000183940">
    <property type="component" value="Unassembled WGS sequence"/>
</dbReference>
<evidence type="ECO:0000313" key="3">
    <source>
        <dbReference type="Proteomes" id="UP000183940"/>
    </source>
</evidence>
<reference evidence="2" key="1">
    <citation type="submission" date="2016-10" db="EMBL/GenBank/DDBJ databases">
        <title>CRISPR-Cas defence system in Roseofilum reptotaenium: evidence of a bacteriophage-cyanobacterium arms race in the coral black band disease.</title>
        <authorList>
            <person name="Buerger P."/>
            <person name="Wood-Charlson E.M."/>
            <person name="Weynberg K.D."/>
            <person name="Willis B."/>
            <person name="Van Oppen M.J."/>
        </authorList>
    </citation>
    <scope>NUCLEOTIDE SEQUENCE [LARGE SCALE GENOMIC DNA]</scope>
    <source>
        <strain evidence="2">AO1-A</strain>
    </source>
</reference>
<dbReference type="AlphaFoldDB" id="A0A1L9QQH9"/>